<dbReference type="Proteomes" id="UP000054516">
    <property type="component" value="Unassembled WGS sequence"/>
</dbReference>
<protein>
    <submittedName>
        <fullName evidence="2">Uncharacterized protein</fullName>
    </submittedName>
</protein>
<keyword evidence="3" id="KW-1185">Reference proteome</keyword>
<evidence type="ECO:0000256" key="1">
    <source>
        <dbReference type="SAM" id="MobiDB-lite"/>
    </source>
</evidence>
<evidence type="ECO:0000313" key="3">
    <source>
        <dbReference type="Proteomes" id="UP000054516"/>
    </source>
</evidence>
<dbReference type="AlphaFoldDB" id="A0A1W2TW25"/>
<feature type="region of interest" description="Disordered" evidence="1">
    <location>
        <begin position="125"/>
        <end position="144"/>
    </location>
</feature>
<evidence type="ECO:0000313" key="2">
    <source>
        <dbReference type="EMBL" id="GAP92856.1"/>
    </source>
</evidence>
<sequence>MDILTRVPPEVLREILKHLVPDVLPMETDANTVKEHLEKRKALHSLTLVSRYIGSAATEFLYMNLAVGSTRRMVCLFRSLHGNRDLVKHPRSLAILVSLMDSWRHGRVEADLRRHCPDLIETLSDSILAGPGQPGQSSRSDEGRLHPLWTHEITHRMLTMLPLLEDVLVAVWCLQPDTMLQLGQPDEELLAKLPDFSTRTGKPRTIRLLCQSTHFSHSNAGHYAINPTPIQAPFDPYVENGCHVTDLSFLNIKNATSYEPAGDGLHGTSPPVFSLGWPQGQREVADDEDISNWRAQWRAELESLSTASVAADLQEIRRWLFCCRNLKKLTWESRRVLISNDLVRANGGLNMAEIFECEAHHLEELDLRLGWGWDRISFRDLKALRSLTVDLHAFVDAESGLTLDAYNEDGQGIVERPITFWLPETLNHLTLRSPAFTPQRGLSERYPSPGAGYQEQYSRWFARSVGRFLERCLYLPHLNSLQVVQYVLPQGPSRDFIQDLFKNLEAKCNNSGVRLSVQLAWPRSHGRRSVAQILEEVDQ</sequence>
<dbReference type="OrthoDB" id="5210863at2759"/>
<reference evidence="2" key="1">
    <citation type="submission" date="2016-03" db="EMBL/GenBank/DDBJ databases">
        <title>Draft genome sequence of Rosellinia necatrix.</title>
        <authorList>
            <person name="Kanematsu S."/>
        </authorList>
    </citation>
    <scope>NUCLEOTIDE SEQUENCE [LARGE SCALE GENOMIC DNA]</scope>
    <source>
        <strain evidence="2">W97</strain>
    </source>
</reference>
<gene>
    <name evidence="2" type="ORF">SAMD00023353_9000150</name>
</gene>
<name>A0A1W2TW25_ROSNE</name>
<accession>A0A1W2TW25</accession>
<proteinExistence type="predicted"/>
<organism evidence="2">
    <name type="scientific">Rosellinia necatrix</name>
    <name type="common">White root-rot fungus</name>
    <dbReference type="NCBI Taxonomy" id="77044"/>
    <lineage>
        <taxon>Eukaryota</taxon>
        <taxon>Fungi</taxon>
        <taxon>Dikarya</taxon>
        <taxon>Ascomycota</taxon>
        <taxon>Pezizomycotina</taxon>
        <taxon>Sordariomycetes</taxon>
        <taxon>Xylariomycetidae</taxon>
        <taxon>Xylariales</taxon>
        <taxon>Xylariaceae</taxon>
        <taxon>Rosellinia</taxon>
    </lineage>
</organism>
<dbReference type="EMBL" id="DF977535">
    <property type="protein sequence ID" value="GAP92856.1"/>
    <property type="molecule type" value="Genomic_DNA"/>
</dbReference>